<sequence>MMIQKLLLQEQKEIDYLSVFLWLKNHQIQIEGDQEYLLKLGSLFPSVYHLNINNYLEFLKEATMKRKILKLLNQNDTQYFKTRRKWSFSSIN</sequence>
<keyword evidence="2" id="KW-1185">Reference proteome</keyword>
<organism evidence="1 2">
    <name type="scientific">Candidatus Phytoplasma sacchari</name>
    <dbReference type="NCBI Taxonomy" id="2609813"/>
    <lineage>
        <taxon>Bacteria</taxon>
        <taxon>Bacillati</taxon>
        <taxon>Mycoplasmatota</taxon>
        <taxon>Mollicutes</taxon>
        <taxon>Acholeplasmatales</taxon>
        <taxon>Acholeplasmataceae</taxon>
        <taxon>Candidatus Phytoplasma</taxon>
        <taxon>16SrXI (Rice yellow dwarf group)</taxon>
    </lineage>
</organism>
<dbReference type="EMBL" id="CP115156">
    <property type="protein sequence ID" value="WBL31233.1"/>
    <property type="molecule type" value="Genomic_DNA"/>
</dbReference>
<evidence type="ECO:0000313" key="1">
    <source>
        <dbReference type="EMBL" id="WBL31233.1"/>
    </source>
</evidence>
<gene>
    <name evidence="1" type="ORF">O7R10_01290</name>
</gene>
<dbReference type="InterPro" id="IPR016136">
    <property type="entry name" value="DNA_helicase_N/primase_C"/>
</dbReference>
<reference evidence="1" key="1">
    <citation type="submission" date="2022-12" db="EMBL/GenBank/DDBJ databases">
        <title>Genomic Characterization of Candidatus Phytoplasma sacchari in China.</title>
        <authorList>
            <person name="Zhang R.-Y."/>
        </authorList>
    </citation>
    <scope>NUCLEOTIDE SEQUENCE [LARGE SCALE GENOMIC DNA]</scope>
    <source>
        <strain evidence="1">SCWL1</strain>
    </source>
</reference>
<accession>A0ABY7M0I4</accession>
<dbReference type="InterPro" id="IPR036185">
    <property type="entry name" value="DNA_heli_DnaB-like_N_sf"/>
</dbReference>
<name>A0ABY7M0I4_9MOLU</name>
<dbReference type="Gene3D" id="1.10.860.10">
    <property type="entry name" value="DNAb Helicase, Chain A"/>
    <property type="match status" value="1"/>
</dbReference>
<dbReference type="SUPFAM" id="SSF48024">
    <property type="entry name" value="N-terminal domain of DnaB helicase"/>
    <property type="match status" value="1"/>
</dbReference>
<dbReference type="Proteomes" id="UP001210120">
    <property type="component" value="Chromosome"/>
</dbReference>
<evidence type="ECO:0000313" key="2">
    <source>
        <dbReference type="Proteomes" id="UP001210120"/>
    </source>
</evidence>
<proteinExistence type="predicted"/>
<protein>
    <submittedName>
        <fullName evidence="1">Uncharacterized protein</fullName>
    </submittedName>
</protein>